<dbReference type="PANTHER" id="PTHR24276:SF98">
    <property type="entry name" value="FI18310P1-RELATED"/>
    <property type="match status" value="1"/>
</dbReference>
<dbReference type="InterPro" id="IPR001254">
    <property type="entry name" value="Trypsin_dom"/>
</dbReference>
<dbReference type="PANTHER" id="PTHR24276">
    <property type="entry name" value="POLYSERASE-RELATED"/>
    <property type="match status" value="1"/>
</dbReference>
<feature type="domain" description="Peptidase S1" evidence="8">
    <location>
        <begin position="24"/>
        <end position="247"/>
    </location>
</feature>
<dbReference type="Pfam" id="PF00089">
    <property type="entry name" value="Trypsin"/>
    <property type="match status" value="1"/>
</dbReference>
<dbReference type="PROSITE" id="PS00134">
    <property type="entry name" value="TRYPSIN_HIS"/>
    <property type="match status" value="1"/>
</dbReference>
<dbReference type="PROSITE" id="PS50240">
    <property type="entry name" value="TRYPSIN_DOM"/>
    <property type="match status" value="1"/>
</dbReference>
<evidence type="ECO:0000256" key="2">
    <source>
        <dbReference type="ARBA" id="ARBA00022670"/>
    </source>
</evidence>
<dbReference type="PRINTS" id="PR00722">
    <property type="entry name" value="CHYMOTRYPSIN"/>
</dbReference>
<dbReference type="InterPro" id="IPR018114">
    <property type="entry name" value="TRYPSIN_HIS"/>
</dbReference>
<feature type="chain" id="PRO_5034334682" description="Peptidase S1 domain-containing protein" evidence="7">
    <location>
        <begin position="24"/>
        <end position="255"/>
    </location>
</feature>
<dbReference type="InterPro" id="IPR009003">
    <property type="entry name" value="Peptidase_S1_PA"/>
</dbReference>
<evidence type="ECO:0000313" key="10">
    <source>
        <dbReference type="Proteomes" id="UP000694621"/>
    </source>
</evidence>
<evidence type="ECO:0000259" key="8">
    <source>
        <dbReference type="PROSITE" id="PS50240"/>
    </source>
</evidence>
<dbReference type="InterPro" id="IPR033116">
    <property type="entry name" value="TRYPSIN_SER"/>
</dbReference>
<keyword evidence="3 6" id="KW-0378">Hydrolase</keyword>
<keyword evidence="7" id="KW-0732">Signal</keyword>
<evidence type="ECO:0000256" key="3">
    <source>
        <dbReference type="ARBA" id="ARBA00022801"/>
    </source>
</evidence>
<accession>A0A8B9K6Q7</accession>
<dbReference type="GO" id="GO:0006508">
    <property type="term" value="P:proteolysis"/>
    <property type="evidence" value="ECO:0007669"/>
    <property type="project" value="UniProtKB-KW"/>
</dbReference>
<dbReference type="InterPro" id="IPR043504">
    <property type="entry name" value="Peptidase_S1_PA_chymotrypsin"/>
</dbReference>
<proteinExistence type="inferred from homology"/>
<evidence type="ECO:0000256" key="6">
    <source>
        <dbReference type="RuleBase" id="RU363034"/>
    </source>
</evidence>
<dbReference type="Gene3D" id="2.40.10.10">
    <property type="entry name" value="Trypsin-like serine proteases"/>
    <property type="match status" value="1"/>
</dbReference>
<reference evidence="9" key="1">
    <citation type="submission" date="2025-08" db="UniProtKB">
        <authorList>
            <consortium name="Ensembl"/>
        </authorList>
    </citation>
    <scope>IDENTIFICATION</scope>
</reference>
<evidence type="ECO:0000256" key="1">
    <source>
        <dbReference type="ARBA" id="ARBA00007664"/>
    </source>
</evidence>
<protein>
    <recommendedName>
        <fullName evidence="8">Peptidase S1 domain-containing protein</fullName>
    </recommendedName>
</protein>
<dbReference type="GO" id="GO:0004252">
    <property type="term" value="F:serine-type endopeptidase activity"/>
    <property type="evidence" value="ECO:0007669"/>
    <property type="project" value="InterPro"/>
</dbReference>
<keyword evidence="4 6" id="KW-0720">Serine protease</keyword>
<dbReference type="SUPFAM" id="SSF50494">
    <property type="entry name" value="Trypsin-like serine proteases"/>
    <property type="match status" value="1"/>
</dbReference>
<organism evidence="9 10">
    <name type="scientific">Astyanax mexicanus</name>
    <name type="common">Blind cave fish</name>
    <name type="synonym">Astyanax fasciatus mexicanus</name>
    <dbReference type="NCBI Taxonomy" id="7994"/>
    <lineage>
        <taxon>Eukaryota</taxon>
        <taxon>Metazoa</taxon>
        <taxon>Chordata</taxon>
        <taxon>Craniata</taxon>
        <taxon>Vertebrata</taxon>
        <taxon>Euteleostomi</taxon>
        <taxon>Actinopterygii</taxon>
        <taxon>Neopterygii</taxon>
        <taxon>Teleostei</taxon>
        <taxon>Ostariophysi</taxon>
        <taxon>Characiformes</taxon>
        <taxon>Characoidei</taxon>
        <taxon>Acestrorhamphidae</taxon>
        <taxon>Acestrorhamphinae</taxon>
        <taxon>Astyanax</taxon>
    </lineage>
</organism>
<evidence type="ECO:0000313" key="9">
    <source>
        <dbReference type="Ensembl" id="ENSAMXP00005031772.1"/>
    </source>
</evidence>
<feature type="signal peptide" evidence="7">
    <location>
        <begin position="1"/>
        <end position="23"/>
    </location>
</feature>
<dbReference type="Ensembl" id="ENSAMXT00005034752.1">
    <property type="protein sequence ID" value="ENSAMXP00005031772.1"/>
    <property type="gene ID" value="ENSAMXG00005015540.1"/>
</dbReference>
<evidence type="ECO:0000256" key="4">
    <source>
        <dbReference type="ARBA" id="ARBA00022825"/>
    </source>
</evidence>
<dbReference type="PROSITE" id="PS00135">
    <property type="entry name" value="TRYPSIN_SER"/>
    <property type="match status" value="1"/>
</dbReference>
<evidence type="ECO:0000256" key="5">
    <source>
        <dbReference type="ARBA" id="ARBA00023157"/>
    </source>
</evidence>
<dbReference type="InterPro" id="IPR050430">
    <property type="entry name" value="Peptidase_S1"/>
</dbReference>
<keyword evidence="2 6" id="KW-0645">Protease</keyword>
<comment type="similarity">
    <text evidence="1">Belongs to the peptidase S1 family.</text>
</comment>
<evidence type="ECO:0000256" key="7">
    <source>
        <dbReference type="SAM" id="SignalP"/>
    </source>
</evidence>
<dbReference type="FunFam" id="2.40.10.10:FF:000036">
    <property type="entry name" value="Trypsin beta"/>
    <property type="match status" value="1"/>
</dbReference>
<dbReference type="AlphaFoldDB" id="A0A8B9K6Q7"/>
<dbReference type="SMART" id="SM00020">
    <property type="entry name" value="Tryp_SPc"/>
    <property type="match status" value="1"/>
</dbReference>
<sequence length="255" mass="28264">MNALHRVLLAAALSILAYDVTFGIINGKKADENDLKFVVSVQNASKHKCGGLLIDRKFVLTAAHCSGRDMSVVIGTHNIGNTYGHRYKVKHSHRCPSYMKPKHGYDLMILELFKKVDRRYYEKTQIAWQFLEVPENSRCRVAGWGETETNKNPVSNLMVTDVSVVNSATCKKSWGEMGTKLPSGVICAGGSEKSGVCEGDSGGPLLCGDVVVGIVSFNFDKNCHYPNAPNVYTNIGFYRHWIISVVGKFSFFKDF</sequence>
<dbReference type="Proteomes" id="UP000694621">
    <property type="component" value="Unplaced"/>
</dbReference>
<dbReference type="OrthoDB" id="8440449at2759"/>
<keyword evidence="5" id="KW-1015">Disulfide bond</keyword>
<dbReference type="CDD" id="cd00190">
    <property type="entry name" value="Tryp_SPc"/>
    <property type="match status" value="1"/>
</dbReference>
<dbReference type="InterPro" id="IPR001314">
    <property type="entry name" value="Peptidase_S1A"/>
</dbReference>
<name>A0A8B9K6Q7_ASTMX</name>